<dbReference type="KEGG" id="tdf:H9L22_11075"/>
<protein>
    <submittedName>
        <fullName evidence="1">Uncharacterized protein</fullName>
    </submittedName>
</protein>
<sequence length="316" mass="34615">MSAQAEIDDIRRPDTAEFTSLVAELKLLARSGPRAVGSCRNLMAAYGLPADVSPEVAWRTVESRLKSAATHLDPRLRLALIEGMGLRPGSPRDFGERLQLIGTHQDRSGRTARRRVYEALEAVARLTLSGKAKSLVPTPDWLMVQASVHADLRGKAPSVVMTRTILALAPEVGLFEEKISVPRLAPSEAVRVLALDGCRSVEVEAQANATFGISTQLSRSIPYGAEHTFTISIQLPRHEAMTPMVGFYPLNPTREIRASVTFGSTRPTSVARFEGDIPVGTFLPVTHELDPGLRRHECVFRDAQVGRGYGVSWKWD</sequence>
<dbReference type="Proteomes" id="UP000516117">
    <property type="component" value="Chromosome"/>
</dbReference>
<dbReference type="EMBL" id="CP060789">
    <property type="protein sequence ID" value="QNP54842.1"/>
    <property type="molecule type" value="Genomic_DNA"/>
</dbReference>
<evidence type="ECO:0000313" key="2">
    <source>
        <dbReference type="Proteomes" id="UP000516117"/>
    </source>
</evidence>
<name>A0A7H0H2S6_9ACTN</name>
<reference evidence="1 2" key="1">
    <citation type="submission" date="2020-08" db="EMBL/GenBank/DDBJ databases">
        <title>Genome sequence of Tessaracoccus defluvii JCM 17540T.</title>
        <authorList>
            <person name="Hyun D.-W."/>
            <person name="Bae J.-W."/>
        </authorList>
    </citation>
    <scope>NUCLEOTIDE SEQUENCE [LARGE SCALE GENOMIC DNA]</scope>
    <source>
        <strain evidence="1 2">JCM 17540</strain>
    </source>
</reference>
<accession>A0A7H0H2S6</accession>
<keyword evidence="2" id="KW-1185">Reference proteome</keyword>
<dbReference type="AlphaFoldDB" id="A0A7H0H2S6"/>
<evidence type="ECO:0000313" key="1">
    <source>
        <dbReference type="EMBL" id="QNP54842.1"/>
    </source>
</evidence>
<dbReference type="RefSeq" id="WP_187719978.1">
    <property type="nucleotide sequence ID" value="NZ_BAABBL010000004.1"/>
</dbReference>
<gene>
    <name evidence="1" type="ORF">H9L22_11075</name>
</gene>
<proteinExistence type="predicted"/>
<organism evidence="1 2">
    <name type="scientific">Tessaracoccus defluvii</name>
    <dbReference type="NCBI Taxonomy" id="1285901"/>
    <lineage>
        <taxon>Bacteria</taxon>
        <taxon>Bacillati</taxon>
        <taxon>Actinomycetota</taxon>
        <taxon>Actinomycetes</taxon>
        <taxon>Propionibacteriales</taxon>
        <taxon>Propionibacteriaceae</taxon>
        <taxon>Tessaracoccus</taxon>
    </lineage>
</organism>